<dbReference type="AlphaFoldDB" id="A0A9K3DWL0"/>
<reference evidence="1" key="2">
    <citation type="submission" date="2020-06" db="EMBL/GenBank/DDBJ databases">
        <title>Helianthus annuus Genome sequencing and assembly Release 2.</title>
        <authorList>
            <person name="Gouzy J."/>
            <person name="Langlade N."/>
            <person name="Munos S."/>
        </authorList>
    </citation>
    <scope>NUCLEOTIDE SEQUENCE</scope>
    <source>
        <tissue evidence="1">Leaves</tissue>
    </source>
</reference>
<reference evidence="1" key="1">
    <citation type="journal article" date="2017" name="Nature">
        <title>The sunflower genome provides insights into oil metabolism, flowering and Asterid evolution.</title>
        <authorList>
            <person name="Badouin H."/>
            <person name="Gouzy J."/>
            <person name="Grassa C.J."/>
            <person name="Murat F."/>
            <person name="Staton S.E."/>
            <person name="Cottret L."/>
            <person name="Lelandais-Briere C."/>
            <person name="Owens G.L."/>
            <person name="Carrere S."/>
            <person name="Mayjonade B."/>
            <person name="Legrand L."/>
            <person name="Gill N."/>
            <person name="Kane N.C."/>
            <person name="Bowers J.E."/>
            <person name="Hubner S."/>
            <person name="Bellec A."/>
            <person name="Berard A."/>
            <person name="Berges H."/>
            <person name="Blanchet N."/>
            <person name="Boniface M.C."/>
            <person name="Brunel D."/>
            <person name="Catrice O."/>
            <person name="Chaidir N."/>
            <person name="Claudel C."/>
            <person name="Donnadieu C."/>
            <person name="Faraut T."/>
            <person name="Fievet G."/>
            <person name="Helmstetter N."/>
            <person name="King M."/>
            <person name="Knapp S.J."/>
            <person name="Lai Z."/>
            <person name="Le Paslier M.C."/>
            <person name="Lippi Y."/>
            <person name="Lorenzon L."/>
            <person name="Mandel J.R."/>
            <person name="Marage G."/>
            <person name="Marchand G."/>
            <person name="Marquand E."/>
            <person name="Bret-Mestries E."/>
            <person name="Morien E."/>
            <person name="Nambeesan S."/>
            <person name="Nguyen T."/>
            <person name="Pegot-Espagnet P."/>
            <person name="Pouilly N."/>
            <person name="Raftis F."/>
            <person name="Sallet E."/>
            <person name="Schiex T."/>
            <person name="Thomas J."/>
            <person name="Vandecasteele C."/>
            <person name="Vares D."/>
            <person name="Vear F."/>
            <person name="Vautrin S."/>
            <person name="Crespi M."/>
            <person name="Mangin B."/>
            <person name="Burke J.M."/>
            <person name="Salse J."/>
            <person name="Munos S."/>
            <person name="Vincourt P."/>
            <person name="Rieseberg L.H."/>
            <person name="Langlade N.B."/>
        </authorList>
    </citation>
    <scope>NUCLEOTIDE SEQUENCE</scope>
    <source>
        <tissue evidence="1">Leaves</tissue>
    </source>
</reference>
<dbReference type="EMBL" id="MNCJ02000330">
    <property type="protein sequence ID" value="KAF5762840.1"/>
    <property type="molecule type" value="Genomic_DNA"/>
</dbReference>
<protein>
    <submittedName>
        <fullName evidence="1">Uncharacterized protein</fullName>
    </submittedName>
</protein>
<dbReference type="Proteomes" id="UP000215914">
    <property type="component" value="Unassembled WGS sequence"/>
</dbReference>
<gene>
    <name evidence="1" type="ORF">HanXRQr2_Chr15g0673381</name>
</gene>
<comment type="caution">
    <text evidence="1">The sequence shown here is derived from an EMBL/GenBank/DDBJ whole genome shotgun (WGS) entry which is preliminary data.</text>
</comment>
<name>A0A9K3DWL0_HELAN</name>
<keyword evidence="2" id="KW-1185">Reference proteome</keyword>
<evidence type="ECO:0000313" key="1">
    <source>
        <dbReference type="EMBL" id="KAF5762840.1"/>
    </source>
</evidence>
<evidence type="ECO:0000313" key="2">
    <source>
        <dbReference type="Proteomes" id="UP000215914"/>
    </source>
</evidence>
<organism evidence="1 2">
    <name type="scientific">Helianthus annuus</name>
    <name type="common">Common sunflower</name>
    <dbReference type="NCBI Taxonomy" id="4232"/>
    <lineage>
        <taxon>Eukaryota</taxon>
        <taxon>Viridiplantae</taxon>
        <taxon>Streptophyta</taxon>
        <taxon>Embryophyta</taxon>
        <taxon>Tracheophyta</taxon>
        <taxon>Spermatophyta</taxon>
        <taxon>Magnoliopsida</taxon>
        <taxon>eudicotyledons</taxon>
        <taxon>Gunneridae</taxon>
        <taxon>Pentapetalae</taxon>
        <taxon>asterids</taxon>
        <taxon>campanulids</taxon>
        <taxon>Asterales</taxon>
        <taxon>Asteraceae</taxon>
        <taxon>Asteroideae</taxon>
        <taxon>Heliantheae alliance</taxon>
        <taxon>Heliantheae</taxon>
        <taxon>Helianthus</taxon>
    </lineage>
</organism>
<sequence>MRWKIMSYVVVNNTVCIVIHHHNNDKNNRKKTNEIRHGLLLLQVMNRKIMGFYG</sequence>
<proteinExistence type="predicted"/>
<accession>A0A9K3DWL0</accession>
<dbReference type="Gramene" id="mRNA:HanXRQr2_Chr15g0673381">
    <property type="protein sequence ID" value="CDS:HanXRQr2_Chr15g0673381.1"/>
    <property type="gene ID" value="HanXRQr2_Chr15g0673381"/>
</dbReference>